<dbReference type="AlphaFoldDB" id="A0A2X4WL76"/>
<dbReference type="Proteomes" id="UP000249134">
    <property type="component" value="Chromosome 1"/>
</dbReference>
<dbReference type="KEGG" id="blen:NCTC4824_04240"/>
<accession>A0A2X4WL76</accession>
<proteinExistence type="predicted"/>
<organism evidence="1 2">
    <name type="scientific">Lederbergia lenta</name>
    <name type="common">Bacillus lentus</name>
    <dbReference type="NCBI Taxonomy" id="1467"/>
    <lineage>
        <taxon>Bacteria</taxon>
        <taxon>Bacillati</taxon>
        <taxon>Bacillota</taxon>
        <taxon>Bacilli</taxon>
        <taxon>Bacillales</taxon>
        <taxon>Bacillaceae</taxon>
        <taxon>Lederbergia</taxon>
    </lineage>
</organism>
<evidence type="ECO:0000313" key="2">
    <source>
        <dbReference type="Proteomes" id="UP000249134"/>
    </source>
</evidence>
<keyword evidence="2" id="KW-1185">Reference proteome</keyword>
<dbReference type="STRING" id="1348624.GCA_001591545_03294"/>
<name>A0A2X4WL76_LEDLE</name>
<gene>
    <name evidence="1" type="ORF">NCTC4824_04240</name>
</gene>
<sequence length="38" mass="4241">MLCGFLFVSFLAPAMQYITFTAVILNGLVERTSVNIFL</sequence>
<dbReference type="EMBL" id="LS483476">
    <property type="protein sequence ID" value="SQI63699.1"/>
    <property type="molecule type" value="Genomic_DNA"/>
</dbReference>
<protein>
    <submittedName>
        <fullName evidence="1">Uncharacterized protein</fullName>
    </submittedName>
</protein>
<evidence type="ECO:0000313" key="1">
    <source>
        <dbReference type="EMBL" id="SQI63699.1"/>
    </source>
</evidence>
<reference evidence="1 2" key="1">
    <citation type="submission" date="2018-06" db="EMBL/GenBank/DDBJ databases">
        <authorList>
            <consortium name="Pathogen Informatics"/>
            <person name="Doyle S."/>
        </authorList>
    </citation>
    <scope>NUCLEOTIDE SEQUENCE [LARGE SCALE GENOMIC DNA]</scope>
    <source>
        <strain evidence="1 2">NCTC4824</strain>
    </source>
</reference>